<keyword evidence="3" id="KW-1185">Reference proteome</keyword>
<dbReference type="CDD" id="cd22359">
    <property type="entry name" value="SfsA-like_bacterial"/>
    <property type="match status" value="1"/>
</dbReference>
<reference evidence="2" key="1">
    <citation type="submission" date="2023-03" db="EMBL/GenBank/DDBJ databases">
        <authorList>
            <person name="Steffen K."/>
            <person name="Cardenas P."/>
        </authorList>
    </citation>
    <scope>NUCLEOTIDE SEQUENCE</scope>
</reference>
<evidence type="ECO:0000313" key="3">
    <source>
        <dbReference type="Proteomes" id="UP001174909"/>
    </source>
</evidence>
<dbReference type="HAMAP" id="MF_00095">
    <property type="entry name" value="SfsA"/>
    <property type="match status" value="1"/>
</dbReference>
<dbReference type="InterPro" id="IPR040452">
    <property type="entry name" value="SfsA_C"/>
</dbReference>
<proteinExistence type="inferred from homology"/>
<dbReference type="EMBL" id="CASHTH010000316">
    <property type="protein sequence ID" value="CAI7997475.1"/>
    <property type="molecule type" value="Genomic_DNA"/>
</dbReference>
<dbReference type="PANTHER" id="PTHR30545">
    <property type="entry name" value="SUGAR FERMENTATION STIMULATION PROTEIN A"/>
    <property type="match status" value="1"/>
</dbReference>
<dbReference type="InterPro" id="IPR005224">
    <property type="entry name" value="SfsA"/>
</dbReference>
<evidence type="ECO:0000313" key="2">
    <source>
        <dbReference type="EMBL" id="CAI7997475.1"/>
    </source>
</evidence>
<dbReference type="AlphaFoldDB" id="A0AA35QYV0"/>
<dbReference type="GO" id="GO:0003677">
    <property type="term" value="F:DNA binding"/>
    <property type="evidence" value="ECO:0007669"/>
    <property type="project" value="InterPro"/>
</dbReference>
<dbReference type="Proteomes" id="UP001174909">
    <property type="component" value="Unassembled WGS sequence"/>
</dbReference>
<feature type="non-terminal residue" evidence="2">
    <location>
        <position position="1"/>
    </location>
</feature>
<feature type="domain" description="Sugar fermentation stimulation protein C-terminal" evidence="1">
    <location>
        <begin position="43"/>
        <end position="178"/>
    </location>
</feature>
<sequence length="190" mass="20608">IAEIVVPGFRVLLKPRTGEHRKTRFDLALVDLGFTLSSADARLPNGLVAEALELGGLGQFAEYSKVNREVPFGESRLDLMLDGSNGRCYIETKSVTLVVDGVGLFPDAPTERGAKHMRSLDQAVAEGHRAAVVFVVQRSDAVAFAPHETADPNFCSALRHSLSCGVEVFAYNCRVSEQSIELDSPLPVRL</sequence>
<dbReference type="PANTHER" id="PTHR30545:SF2">
    <property type="entry name" value="SUGAR FERMENTATION STIMULATION PROTEIN A"/>
    <property type="match status" value="1"/>
</dbReference>
<dbReference type="Pfam" id="PF03749">
    <property type="entry name" value="SfsA"/>
    <property type="match status" value="1"/>
</dbReference>
<evidence type="ECO:0000259" key="1">
    <source>
        <dbReference type="Pfam" id="PF03749"/>
    </source>
</evidence>
<dbReference type="Gene3D" id="3.40.1350.60">
    <property type="match status" value="1"/>
</dbReference>
<dbReference type="NCBIfam" id="TIGR00230">
    <property type="entry name" value="sfsA"/>
    <property type="match status" value="1"/>
</dbReference>
<name>A0AA35QYV0_GEOBA</name>
<gene>
    <name evidence="2" type="ORF">GBAR_LOCUS2158</name>
</gene>
<accession>A0AA35QYV0</accession>
<comment type="caution">
    <text evidence="2">The sequence shown here is derived from an EMBL/GenBank/DDBJ whole genome shotgun (WGS) entry which is preliminary data.</text>
</comment>
<organism evidence="2 3">
    <name type="scientific">Geodia barretti</name>
    <name type="common">Barrett's horny sponge</name>
    <dbReference type="NCBI Taxonomy" id="519541"/>
    <lineage>
        <taxon>Eukaryota</taxon>
        <taxon>Metazoa</taxon>
        <taxon>Porifera</taxon>
        <taxon>Demospongiae</taxon>
        <taxon>Heteroscleromorpha</taxon>
        <taxon>Tetractinellida</taxon>
        <taxon>Astrophorina</taxon>
        <taxon>Geodiidae</taxon>
        <taxon>Geodia</taxon>
    </lineage>
</organism>
<protein>
    <submittedName>
        <fullName evidence="2">Sugar fermentation stimulation protein homolog</fullName>
    </submittedName>
</protein>